<evidence type="ECO:0000259" key="9">
    <source>
        <dbReference type="SMART" id="SM00977"/>
    </source>
</evidence>
<organism evidence="10 11">
    <name type="scientific">Fodinibius sediminis</name>
    <dbReference type="NCBI Taxonomy" id="1214077"/>
    <lineage>
        <taxon>Bacteria</taxon>
        <taxon>Pseudomonadati</taxon>
        <taxon>Balneolota</taxon>
        <taxon>Balneolia</taxon>
        <taxon>Balneolales</taxon>
        <taxon>Balneolaceae</taxon>
        <taxon>Fodinibius</taxon>
    </lineage>
</organism>
<dbReference type="AlphaFoldDB" id="A0A521D5H7"/>
<dbReference type="GO" id="GO:0032267">
    <property type="term" value="F:tRNA(Ile)-lysidine synthase activity"/>
    <property type="evidence" value="ECO:0007669"/>
    <property type="project" value="UniProtKB-EC"/>
</dbReference>
<dbReference type="EMBL" id="FXTH01000008">
    <property type="protein sequence ID" value="SMO66948.1"/>
    <property type="molecule type" value="Genomic_DNA"/>
</dbReference>
<dbReference type="EC" id="6.3.4.19" evidence="8"/>
<dbReference type="InterPro" id="IPR012094">
    <property type="entry name" value="tRNA_Ile_lys_synt"/>
</dbReference>
<dbReference type="Pfam" id="PF01171">
    <property type="entry name" value="ATP_bind_3"/>
    <property type="match status" value="1"/>
</dbReference>
<dbReference type="NCBIfam" id="TIGR02432">
    <property type="entry name" value="lysidine_TilS_N"/>
    <property type="match status" value="1"/>
</dbReference>
<sequence length="453" mass="51927">MSKSELSRIEATIQNYLTDFFGDRETLHLIVGVSGGVDSMCLLYALHRLNISACAVHLNYQKRGEASRNDARLVERMARQWNFECRIIDVNPKDAEGQNFQEWARDRRYRLFDVMAEQQQADGIAVAHHRDDQIETILLKMFRGGGLASWSAMQVWDGRLFRPLLEFSREEITAYARREQIPYRTDVSNLESDFARNFLRNEWLESLSDFFPGWKKNILRISKQARQYDRALAWIADHISDGRGIEREAFHTLGEGLQKAVLLSLVKERNPDAYISRQSLAQVEALSGLQTGGKIQLTKNFSLIRDRNYYCILEEQPATMGEIELHKDKLEQDSFGGAGLTLALTSCDDLTDPDILCLDPDKMEWPLRLRRWKDGDRFQPLGMEGHQLVSDHLTNRKVPSAHKRKALVIESFEETICAVIFPPVKNGTSIGMISEQVKLDAGEARCLKIRYST</sequence>
<dbReference type="InterPro" id="IPR012795">
    <property type="entry name" value="tRNA_Ile_lys_synt_N"/>
</dbReference>
<reference evidence="10 11" key="1">
    <citation type="submission" date="2017-05" db="EMBL/GenBank/DDBJ databases">
        <authorList>
            <person name="Varghese N."/>
            <person name="Submissions S."/>
        </authorList>
    </citation>
    <scope>NUCLEOTIDE SEQUENCE [LARGE SCALE GENOMIC DNA]</scope>
    <source>
        <strain evidence="10 11">DSM 21194</strain>
    </source>
</reference>
<evidence type="ECO:0000313" key="10">
    <source>
        <dbReference type="EMBL" id="SMO66948.1"/>
    </source>
</evidence>
<dbReference type="CDD" id="cd01992">
    <property type="entry name" value="TilS_N"/>
    <property type="match status" value="1"/>
</dbReference>
<comment type="similarity">
    <text evidence="8">Belongs to the tRNA(Ile)-lysidine synthase family.</text>
</comment>
<dbReference type="NCBIfam" id="TIGR02433">
    <property type="entry name" value="lysidine_TilS_C"/>
    <property type="match status" value="1"/>
</dbReference>
<comment type="function">
    <text evidence="8">Ligates lysine onto the cytidine present at position 34 of the AUA codon-specific tRNA(Ile) that contains the anticodon CAU, in an ATP-dependent manner. Cytidine is converted to lysidine, thus changing the amino acid specificity of the tRNA from methionine to isoleucine.</text>
</comment>
<dbReference type="GO" id="GO:0005737">
    <property type="term" value="C:cytoplasm"/>
    <property type="evidence" value="ECO:0007669"/>
    <property type="project" value="UniProtKB-SubCell"/>
</dbReference>
<proteinExistence type="inferred from homology"/>
<protein>
    <recommendedName>
        <fullName evidence="8">tRNA(Ile)-lysidine synthase</fullName>
        <ecNumber evidence="8">6.3.4.19</ecNumber>
    </recommendedName>
    <alternativeName>
        <fullName evidence="8">tRNA(Ile)-2-lysyl-cytidine synthase</fullName>
    </alternativeName>
    <alternativeName>
        <fullName evidence="8">tRNA(Ile)-lysidine synthetase</fullName>
    </alternativeName>
</protein>
<dbReference type="GO" id="GO:0005524">
    <property type="term" value="F:ATP binding"/>
    <property type="evidence" value="ECO:0007669"/>
    <property type="project" value="UniProtKB-UniRule"/>
</dbReference>
<evidence type="ECO:0000256" key="4">
    <source>
        <dbReference type="ARBA" id="ARBA00022694"/>
    </source>
</evidence>
<dbReference type="SUPFAM" id="SSF56037">
    <property type="entry name" value="PheT/TilS domain"/>
    <property type="match status" value="1"/>
</dbReference>
<dbReference type="InterPro" id="IPR012796">
    <property type="entry name" value="Lysidine-tRNA-synth_C"/>
</dbReference>
<evidence type="ECO:0000256" key="2">
    <source>
        <dbReference type="ARBA" id="ARBA00022490"/>
    </source>
</evidence>
<evidence type="ECO:0000256" key="3">
    <source>
        <dbReference type="ARBA" id="ARBA00022598"/>
    </source>
</evidence>
<dbReference type="InterPro" id="IPR011063">
    <property type="entry name" value="TilS/TtcA_N"/>
</dbReference>
<gene>
    <name evidence="8" type="primary">tilS</name>
    <name evidence="10" type="ORF">SAMN06265218_108168</name>
</gene>
<dbReference type="OrthoDB" id="9807403at2"/>
<evidence type="ECO:0000256" key="1">
    <source>
        <dbReference type="ARBA" id="ARBA00004496"/>
    </source>
</evidence>
<keyword evidence="6 8" id="KW-0067">ATP-binding</keyword>
<evidence type="ECO:0000256" key="6">
    <source>
        <dbReference type="ARBA" id="ARBA00022840"/>
    </source>
</evidence>
<dbReference type="PANTHER" id="PTHR43033">
    <property type="entry name" value="TRNA(ILE)-LYSIDINE SYNTHASE-RELATED"/>
    <property type="match status" value="1"/>
</dbReference>
<comment type="subcellular location">
    <subcellularLocation>
        <location evidence="1 8">Cytoplasm</location>
    </subcellularLocation>
</comment>
<dbReference type="SUPFAM" id="SSF52402">
    <property type="entry name" value="Adenine nucleotide alpha hydrolases-like"/>
    <property type="match status" value="1"/>
</dbReference>
<evidence type="ECO:0000256" key="7">
    <source>
        <dbReference type="ARBA" id="ARBA00048539"/>
    </source>
</evidence>
<keyword evidence="2 8" id="KW-0963">Cytoplasm</keyword>
<keyword evidence="3 8" id="KW-0436">Ligase</keyword>
<keyword evidence="4 8" id="KW-0819">tRNA processing</keyword>
<dbReference type="InterPro" id="IPR014729">
    <property type="entry name" value="Rossmann-like_a/b/a_fold"/>
</dbReference>
<dbReference type="GO" id="GO:0006400">
    <property type="term" value="P:tRNA modification"/>
    <property type="evidence" value="ECO:0007669"/>
    <property type="project" value="UniProtKB-UniRule"/>
</dbReference>
<dbReference type="RefSeq" id="WP_142714587.1">
    <property type="nucleotide sequence ID" value="NZ_FXTH01000008.1"/>
</dbReference>
<keyword evidence="5 8" id="KW-0547">Nucleotide-binding</keyword>
<name>A0A521D5H7_9BACT</name>
<dbReference type="Proteomes" id="UP000317593">
    <property type="component" value="Unassembled WGS sequence"/>
</dbReference>
<dbReference type="Gene3D" id="3.40.50.620">
    <property type="entry name" value="HUPs"/>
    <property type="match status" value="1"/>
</dbReference>
<evidence type="ECO:0000256" key="8">
    <source>
        <dbReference type="HAMAP-Rule" id="MF_01161"/>
    </source>
</evidence>
<accession>A0A521D5H7</accession>
<feature type="binding site" evidence="8">
    <location>
        <begin position="34"/>
        <end position="39"/>
    </location>
    <ligand>
        <name>ATP</name>
        <dbReference type="ChEBI" id="CHEBI:30616"/>
    </ligand>
</feature>
<comment type="catalytic activity">
    <reaction evidence="7 8">
        <text>cytidine(34) in tRNA(Ile2) + L-lysine + ATP = lysidine(34) in tRNA(Ile2) + AMP + diphosphate + H(+)</text>
        <dbReference type="Rhea" id="RHEA:43744"/>
        <dbReference type="Rhea" id="RHEA-COMP:10625"/>
        <dbReference type="Rhea" id="RHEA-COMP:10670"/>
        <dbReference type="ChEBI" id="CHEBI:15378"/>
        <dbReference type="ChEBI" id="CHEBI:30616"/>
        <dbReference type="ChEBI" id="CHEBI:32551"/>
        <dbReference type="ChEBI" id="CHEBI:33019"/>
        <dbReference type="ChEBI" id="CHEBI:82748"/>
        <dbReference type="ChEBI" id="CHEBI:83665"/>
        <dbReference type="ChEBI" id="CHEBI:456215"/>
        <dbReference type="EC" id="6.3.4.19"/>
    </reaction>
</comment>
<keyword evidence="11" id="KW-1185">Reference proteome</keyword>
<dbReference type="PANTHER" id="PTHR43033:SF1">
    <property type="entry name" value="TRNA(ILE)-LYSIDINE SYNTHASE-RELATED"/>
    <property type="match status" value="1"/>
</dbReference>
<comment type="domain">
    <text evidence="8">The N-terminal region contains the highly conserved SGGXDS motif, predicted to be a P-loop motif involved in ATP binding.</text>
</comment>
<evidence type="ECO:0000313" key="11">
    <source>
        <dbReference type="Proteomes" id="UP000317593"/>
    </source>
</evidence>
<feature type="domain" description="Lysidine-tRNA(Ile) synthetase C-terminal" evidence="9">
    <location>
        <begin position="367"/>
        <end position="449"/>
    </location>
</feature>
<dbReference type="SMART" id="SM00977">
    <property type="entry name" value="TilS_C"/>
    <property type="match status" value="1"/>
</dbReference>
<dbReference type="HAMAP" id="MF_01161">
    <property type="entry name" value="tRNA_Ile_lys_synt"/>
    <property type="match status" value="1"/>
</dbReference>
<evidence type="ECO:0000256" key="5">
    <source>
        <dbReference type="ARBA" id="ARBA00022741"/>
    </source>
</evidence>